<reference evidence="9 10" key="1">
    <citation type="submission" date="2018-08" db="EMBL/GenBank/DDBJ databases">
        <title>Meiothermus cateniformans JCM 15151 genome sequencing project.</title>
        <authorList>
            <person name="Da Costa M.S."/>
            <person name="Albuquerque L."/>
            <person name="Raposo P."/>
            <person name="Froufe H.J.C."/>
            <person name="Barroso C.S."/>
            <person name="Egas C."/>
        </authorList>
    </citation>
    <scope>NUCLEOTIDE SEQUENCE [LARGE SCALE GENOMIC DNA]</scope>
    <source>
        <strain evidence="9 10">JCM 15151</strain>
    </source>
</reference>
<keyword evidence="9" id="KW-0378">Hydrolase</keyword>
<evidence type="ECO:0000259" key="8">
    <source>
        <dbReference type="PROSITE" id="PS50893"/>
    </source>
</evidence>
<dbReference type="AlphaFoldDB" id="A0A399DTU1"/>
<evidence type="ECO:0000256" key="7">
    <source>
        <dbReference type="ARBA" id="ARBA00023136"/>
    </source>
</evidence>
<dbReference type="InterPro" id="IPR027417">
    <property type="entry name" value="P-loop_NTPase"/>
</dbReference>
<dbReference type="InterPro" id="IPR008995">
    <property type="entry name" value="Mo/tungstate-bd_C_term_dom"/>
</dbReference>
<dbReference type="SUPFAM" id="SSF52540">
    <property type="entry name" value="P-loop containing nucleoside triphosphate hydrolases"/>
    <property type="match status" value="1"/>
</dbReference>
<dbReference type="SMART" id="SM00382">
    <property type="entry name" value="AAA"/>
    <property type="match status" value="1"/>
</dbReference>
<proteinExistence type="predicted"/>
<evidence type="ECO:0000313" key="9">
    <source>
        <dbReference type="EMBL" id="RIH75476.1"/>
    </source>
</evidence>
<keyword evidence="2" id="KW-1003">Cell membrane</keyword>
<dbReference type="EC" id="3.6.3.30" evidence="9"/>
<evidence type="ECO:0000313" key="10">
    <source>
        <dbReference type="Proteomes" id="UP000266089"/>
    </source>
</evidence>
<dbReference type="PROSITE" id="PS00211">
    <property type="entry name" value="ABC_TRANSPORTER_1"/>
    <property type="match status" value="1"/>
</dbReference>
<organism evidence="9 10">
    <name type="scientific">Meiothermus taiwanensis</name>
    <dbReference type="NCBI Taxonomy" id="172827"/>
    <lineage>
        <taxon>Bacteria</taxon>
        <taxon>Thermotogati</taxon>
        <taxon>Deinococcota</taxon>
        <taxon>Deinococci</taxon>
        <taxon>Thermales</taxon>
        <taxon>Thermaceae</taxon>
        <taxon>Meiothermus</taxon>
    </lineage>
</organism>
<dbReference type="SUPFAM" id="SSF50331">
    <property type="entry name" value="MOP-like"/>
    <property type="match status" value="1"/>
</dbReference>
<sequence length="338" mass="37221">MEIAYALEHPVKLELSLQVRGFTVLLGESGVGKTSLLKAIAGLIPARGQPFAGLRAEARPVGYLPQHFALFPHLRAWQNVAFPLAHLPLQARRQKALAYLELMGMAELAERYPRQMSGGQQQRVALARALAREPQILLLDEPTSALDVATREEVFAGVLERLRSLQIPTLAATHDQWLAQRADWVAVLTKAGLAQQGSSEEVFTRPASLEVARLVGFRNLLEATVLAVDGVWVQVQTPLGILKAPYRNGISVGQRVMLGVRPEEVFTQEGPENRIRGQVRNLRVQGLRLRGELGVGSVGLAFFLPRYKQAQLELAEGQWLEVALEPRFLHLIPGSGTI</sequence>
<dbReference type="Pfam" id="PF00005">
    <property type="entry name" value="ABC_tran"/>
    <property type="match status" value="1"/>
</dbReference>
<dbReference type="Gene3D" id="3.40.50.300">
    <property type="entry name" value="P-loop containing nucleotide triphosphate hydrolases"/>
    <property type="match status" value="1"/>
</dbReference>
<dbReference type="EMBL" id="QWKX01000066">
    <property type="protein sequence ID" value="RIH75476.1"/>
    <property type="molecule type" value="Genomic_DNA"/>
</dbReference>
<evidence type="ECO:0000256" key="1">
    <source>
        <dbReference type="ARBA" id="ARBA00022448"/>
    </source>
</evidence>
<protein>
    <submittedName>
        <fullName evidence="9">Fe(3+) ions import ATP-binding protein FbpC 2</fullName>
        <ecNumber evidence="9">3.6.3.30</ecNumber>
    </submittedName>
</protein>
<feature type="domain" description="ABC transporter" evidence="8">
    <location>
        <begin position="1"/>
        <end position="215"/>
    </location>
</feature>
<evidence type="ECO:0000256" key="5">
    <source>
        <dbReference type="ARBA" id="ARBA00022840"/>
    </source>
</evidence>
<keyword evidence="5 9" id="KW-0067">ATP-binding</keyword>
<evidence type="ECO:0000256" key="4">
    <source>
        <dbReference type="ARBA" id="ARBA00022741"/>
    </source>
</evidence>
<evidence type="ECO:0000256" key="6">
    <source>
        <dbReference type="ARBA" id="ARBA00022967"/>
    </source>
</evidence>
<dbReference type="Gene3D" id="2.40.50.100">
    <property type="match status" value="1"/>
</dbReference>
<gene>
    <name evidence="9" type="primary">fbpC2</name>
    <name evidence="9" type="ORF">Mcate_02216</name>
</gene>
<dbReference type="PANTHER" id="PTHR42781">
    <property type="entry name" value="SPERMIDINE/PUTRESCINE IMPORT ATP-BINDING PROTEIN POTA"/>
    <property type="match status" value="1"/>
</dbReference>
<dbReference type="OrthoDB" id="25822at2"/>
<evidence type="ECO:0000256" key="2">
    <source>
        <dbReference type="ARBA" id="ARBA00022475"/>
    </source>
</evidence>
<keyword evidence="4" id="KW-0547">Nucleotide-binding</keyword>
<dbReference type="PROSITE" id="PS50893">
    <property type="entry name" value="ABC_TRANSPORTER_2"/>
    <property type="match status" value="1"/>
</dbReference>
<keyword evidence="7" id="KW-0472">Membrane</keyword>
<dbReference type="RefSeq" id="WP_027887356.1">
    <property type="nucleotide sequence ID" value="NZ_JBHSXZ010000076.1"/>
</dbReference>
<name>A0A399DTU1_9DEIN</name>
<keyword evidence="3" id="KW-0997">Cell inner membrane</keyword>
<keyword evidence="6" id="KW-1278">Translocase</keyword>
<dbReference type="InterPro" id="IPR003439">
    <property type="entry name" value="ABC_transporter-like_ATP-bd"/>
</dbReference>
<keyword evidence="1" id="KW-0813">Transport</keyword>
<dbReference type="InterPro" id="IPR050093">
    <property type="entry name" value="ABC_SmlMolc_Importer"/>
</dbReference>
<dbReference type="InterPro" id="IPR012340">
    <property type="entry name" value="NA-bd_OB-fold"/>
</dbReference>
<dbReference type="InterPro" id="IPR017871">
    <property type="entry name" value="ABC_transporter-like_CS"/>
</dbReference>
<dbReference type="PANTHER" id="PTHR42781:SF1">
    <property type="entry name" value="THIAMINE IMPORT ATP-BINDING PROTEIN THIQ"/>
    <property type="match status" value="1"/>
</dbReference>
<dbReference type="Proteomes" id="UP000266089">
    <property type="component" value="Unassembled WGS sequence"/>
</dbReference>
<dbReference type="GO" id="GO:0005524">
    <property type="term" value="F:ATP binding"/>
    <property type="evidence" value="ECO:0007669"/>
    <property type="project" value="UniProtKB-KW"/>
</dbReference>
<accession>A0A399DTU1</accession>
<dbReference type="Gene3D" id="2.40.50.140">
    <property type="entry name" value="Nucleic acid-binding proteins"/>
    <property type="match status" value="1"/>
</dbReference>
<evidence type="ECO:0000256" key="3">
    <source>
        <dbReference type="ARBA" id="ARBA00022519"/>
    </source>
</evidence>
<comment type="caution">
    <text evidence="9">The sequence shown here is derived from an EMBL/GenBank/DDBJ whole genome shotgun (WGS) entry which is preliminary data.</text>
</comment>
<dbReference type="InterPro" id="IPR003593">
    <property type="entry name" value="AAA+_ATPase"/>
</dbReference>
<dbReference type="GO" id="GO:0016887">
    <property type="term" value="F:ATP hydrolysis activity"/>
    <property type="evidence" value="ECO:0007669"/>
    <property type="project" value="InterPro"/>
</dbReference>